<keyword evidence="2" id="KW-0732">Signal</keyword>
<dbReference type="OrthoDB" id="2342176at2759"/>
<dbReference type="EMBL" id="JAFIMR010000029">
    <property type="protein sequence ID" value="KAI1861496.1"/>
    <property type="molecule type" value="Genomic_DNA"/>
</dbReference>
<feature type="chain" id="PRO_5040406864" description="Endoglucanase" evidence="2">
    <location>
        <begin position="22"/>
        <end position="290"/>
    </location>
</feature>
<feature type="signal peptide" evidence="2">
    <location>
        <begin position="1"/>
        <end position="21"/>
    </location>
</feature>
<dbReference type="PANTHER" id="PTHR36182:SF2">
    <property type="entry name" value="LYTIC POLYSACCHARIDE MONOOXYGENASE"/>
    <property type="match status" value="1"/>
</dbReference>
<evidence type="ECO:0000256" key="2">
    <source>
        <dbReference type="SAM" id="SignalP"/>
    </source>
</evidence>
<gene>
    <name evidence="3" type="ORF">JX265_009463</name>
</gene>
<organism evidence="3 4">
    <name type="scientific">Neoarthrinium moseri</name>
    <dbReference type="NCBI Taxonomy" id="1658444"/>
    <lineage>
        <taxon>Eukaryota</taxon>
        <taxon>Fungi</taxon>
        <taxon>Dikarya</taxon>
        <taxon>Ascomycota</taxon>
        <taxon>Pezizomycotina</taxon>
        <taxon>Sordariomycetes</taxon>
        <taxon>Xylariomycetidae</taxon>
        <taxon>Amphisphaeriales</taxon>
        <taxon>Apiosporaceae</taxon>
        <taxon>Neoarthrinium</taxon>
    </lineage>
</organism>
<dbReference type="PANTHER" id="PTHR36182">
    <property type="entry name" value="PROTEIN, PUTATIVE (AFU_ORTHOLOGUE AFUA_6G10930)-RELATED"/>
    <property type="match status" value="1"/>
</dbReference>
<keyword evidence="1" id="KW-0812">Transmembrane</keyword>
<keyword evidence="1" id="KW-0472">Membrane</keyword>
<comment type="caution">
    <text evidence="3">The sequence shown here is derived from an EMBL/GenBank/DDBJ whole genome shotgun (WGS) entry which is preliminary data.</text>
</comment>
<protein>
    <recommendedName>
        <fullName evidence="5">Endoglucanase</fullName>
    </recommendedName>
</protein>
<feature type="transmembrane region" description="Helical" evidence="1">
    <location>
        <begin position="257"/>
        <end position="278"/>
    </location>
</feature>
<keyword evidence="1" id="KW-1133">Transmembrane helix</keyword>
<evidence type="ECO:0000313" key="3">
    <source>
        <dbReference type="EMBL" id="KAI1861496.1"/>
    </source>
</evidence>
<evidence type="ECO:0000256" key="1">
    <source>
        <dbReference type="SAM" id="Phobius"/>
    </source>
</evidence>
<accession>A0A9P9WFK6</accession>
<dbReference type="AlphaFoldDB" id="A0A9P9WFK6"/>
<name>A0A9P9WFK6_9PEZI</name>
<reference evidence="3" key="1">
    <citation type="submission" date="2021-03" db="EMBL/GenBank/DDBJ databases">
        <title>Revisited historic fungal species revealed as producer of novel bioactive compounds through whole genome sequencing and comparative genomics.</title>
        <authorList>
            <person name="Vignolle G.A."/>
            <person name="Hochenegger N."/>
            <person name="Mach R.L."/>
            <person name="Mach-Aigner A.R."/>
            <person name="Javad Rahimi M."/>
            <person name="Salim K.A."/>
            <person name="Chan C.M."/>
            <person name="Lim L.B.L."/>
            <person name="Cai F."/>
            <person name="Druzhinina I.S."/>
            <person name="U'Ren J.M."/>
            <person name="Derntl C."/>
        </authorList>
    </citation>
    <scope>NUCLEOTIDE SEQUENCE</scope>
    <source>
        <strain evidence="3">TUCIM 5799</strain>
    </source>
</reference>
<sequence>MAISMRLLAAMIGLKIPIAHGHTFMQNPVPFPSQYLDNGPVAKDGSNWPCSGDTEYDRAGIANVWKRGSQQYLQAMGGATHGGGSCQISITLDPKPNRQSQWRVIHSIEGGCPIRNLTEVNYGESPTVLLPSIYNFTVPNWVPIGPVIMAWTWYGRWSVPEMFMNCAPIMVLGGPQEPDVPESVRLEKFHAAPLVFEANNGNGCWTMNQGNCVKFPNPGNSVEVNEECPLDELHQVTGTCGPEHVLAKQGWSGVHLMLYQAMAAIALVVGAYLGCLRVQRHRSLSHRSPA</sequence>
<proteinExistence type="predicted"/>
<keyword evidence="4" id="KW-1185">Reference proteome</keyword>
<evidence type="ECO:0008006" key="5">
    <source>
        <dbReference type="Google" id="ProtNLM"/>
    </source>
</evidence>
<dbReference type="Proteomes" id="UP000829685">
    <property type="component" value="Unassembled WGS sequence"/>
</dbReference>
<dbReference type="Gene3D" id="2.70.50.70">
    <property type="match status" value="1"/>
</dbReference>
<evidence type="ECO:0000313" key="4">
    <source>
        <dbReference type="Proteomes" id="UP000829685"/>
    </source>
</evidence>